<evidence type="ECO:0000313" key="1">
    <source>
        <dbReference type="EMBL" id="REG78452.1"/>
    </source>
</evidence>
<dbReference type="GO" id="GO:0016020">
    <property type="term" value="C:membrane"/>
    <property type="evidence" value="ECO:0007669"/>
    <property type="project" value="InterPro"/>
</dbReference>
<dbReference type="Proteomes" id="UP000256542">
    <property type="component" value="Unassembled WGS sequence"/>
</dbReference>
<proteinExistence type="predicted"/>
<evidence type="ECO:0000313" key="2">
    <source>
        <dbReference type="Proteomes" id="UP000256542"/>
    </source>
</evidence>
<organism evidence="1 2">
    <name type="scientific">Marinomonas pollencensis</name>
    <dbReference type="NCBI Taxonomy" id="491954"/>
    <lineage>
        <taxon>Bacteria</taxon>
        <taxon>Pseudomonadati</taxon>
        <taxon>Pseudomonadota</taxon>
        <taxon>Gammaproteobacteria</taxon>
        <taxon>Oceanospirillales</taxon>
        <taxon>Oceanospirillaceae</taxon>
        <taxon>Marinomonas</taxon>
    </lineage>
</organism>
<comment type="caution">
    <text evidence="1">The sequence shown here is derived from an EMBL/GenBank/DDBJ whole genome shotgun (WGS) entry which is preliminary data.</text>
</comment>
<gene>
    <name evidence="1" type="ORF">DFP81_1217</name>
</gene>
<reference evidence="1 2" key="1">
    <citation type="submission" date="2018-08" db="EMBL/GenBank/DDBJ databases">
        <title>Genomic Encyclopedia of Type Strains, Phase III (KMG-III): the genomes of soil and plant-associated and newly described type strains.</title>
        <authorList>
            <person name="Whitman W."/>
        </authorList>
    </citation>
    <scope>NUCLEOTIDE SEQUENCE [LARGE SCALE GENOMIC DNA]</scope>
    <source>
        <strain evidence="1 2">CECT 7375</strain>
    </source>
</reference>
<dbReference type="SUPFAM" id="SSF52540">
    <property type="entry name" value="P-loop containing nucleoside triphosphate hydrolases"/>
    <property type="match status" value="1"/>
</dbReference>
<keyword evidence="2" id="KW-1185">Reference proteome</keyword>
<dbReference type="Gene3D" id="3.40.50.300">
    <property type="entry name" value="P-loop containing nucleotide triphosphate hydrolases"/>
    <property type="match status" value="1"/>
</dbReference>
<dbReference type="Pfam" id="PF03567">
    <property type="entry name" value="Sulfotransfer_2"/>
    <property type="match status" value="1"/>
</dbReference>
<accession>A0A3E0D8W1</accession>
<dbReference type="AlphaFoldDB" id="A0A3E0D8W1"/>
<dbReference type="EMBL" id="QUNG01000021">
    <property type="protein sequence ID" value="REG78452.1"/>
    <property type="molecule type" value="Genomic_DNA"/>
</dbReference>
<dbReference type="RefSeq" id="WP_115899196.1">
    <property type="nucleotide sequence ID" value="NZ_QUNG01000021.1"/>
</dbReference>
<dbReference type="GO" id="GO:0008146">
    <property type="term" value="F:sulfotransferase activity"/>
    <property type="evidence" value="ECO:0007669"/>
    <property type="project" value="InterPro"/>
</dbReference>
<dbReference type="InterPro" id="IPR005331">
    <property type="entry name" value="Sulfotransferase"/>
</dbReference>
<name>A0A3E0D8W1_9GAMM</name>
<dbReference type="InterPro" id="IPR027417">
    <property type="entry name" value="P-loop_NTPase"/>
</dbReference>
<protein>
    <submittedName>
        <fullName evidence="1">Sulfotransferase family protein</fullName>
    </submittedName>
</protein>
<dbReference type="OrthoDB" id="288532at2"/>
<keyword evidence="1" id="KW-0808">Transferase</keyword>
<sequence length="217" mass="25130">MRSIAYYFDKAFLGRYRFPYRKYQDRNKCIFIHIPKAAGTSVLQALGKDGVEGRDHLPWLVYKKANAKKFDSYFKFTFVRDPLDRAYSAYEYLVKGGNQAHDLVTADKLKAFSGFEDFVINGLGKGLYRNHVMFLPQSFFIINNNNELAVDFVGKFECIEQDFARVKKTLGLTVDLTHENKGKQSKDLSAIRNNEQIMSVMFTLYAQDYLLLDYSVE</sequence>